<dbReference type="EMBL" id="CP001349">
    <property type="protein sequence ID" value="ACL58395.1"/>
    <property type="molecule type" value="Genomic_DNA"/>
</dbReference>
<organism evidence="3 4">
    <name type="scientific">Methylobacterium nodulans (strain LMG 21967 / CNCM I-2342 / ORS 2060)</name>
    <dbReference type="NCBI Taxonomy" id="460265"/>
    <lineage>
        <taxon>Bacteria</taxon>
        <taxon>Pseudomonadati</taxon>
        <taxon>Pseudomonadota</taxon>
        <taxon>Alphaproteobacteria</taxon>
        <taxon>Hyphomicrobiales</taxon>
        <taxon>Methylobacteriaceae</taxon>
        <taxon>Methylobacterium</taxon>
    </lineage>
</organism>
<protein>
    <recommendedName>
        <fullName evidence="2">ChsH2 C-terminal OB-fold domain-containing protein</fullName>
    </recommendedName>
</protein>
<dbReference type="Pfam" id="PF01796">
    <property type="entry name" value="OB_ChsH2_C"/>
    <property type="match status" value="1"/>
</dbReference>
<dbReference type="InterPro" id="IPR012340">
    <property type="entry name" value="NA-bd_OB-fold"/>
</dbReference>
<evidence type="ECO:0000313" key="4">
    <source>
        <dbReference type="Proteomes" id="UP000008207"/>
    </source>
</evidence>
<dbReference type="HOGENOM" id="CLU_146580_0_0_5"/>
<feature type="domain" description="ChsH2 C-terminal OB-fold" evidence="2">
    <location>
        <begin position="51"/>
        <end position="109"/>
    </location>
</feature>
<keyword evidence="4" id="KW-1185">Reference proteome</keyword>
<evidence type="ECO:0000259" key="2">
    <source>
        <dbReference type="Pfam" id="PF01796"/>
    </source>
</evidence>
<gene>
    <name evidence="3" type="ordered locus">Mnod_3484</name>
</gene>
<dbReference type="STRING" id="460265.Mnod_3484"/>
<evidence type="ECO:0000256" key="1">
    <source>
        <dbReference type="SAM" id="MobiDB-lite"/>
    </source>
</evidence>
<sequence length="133" mass="14713">MHSSVQSRVQGGRLEPETLWLSGSRDKRTGRGVFPEVPETSPARPLYETITLSETASVYSFTVIHPNPKTGHPPFFLIYADFPEEVRVFGRLELPNGERPRIGMTVRAVAPSPSDEGAGAEEYVFVPADEVTR</sequence>
<accession>B8INM9</accession>
<dbReference type="InterPro" id="IPR002878">
    <property type="entry name" value="ChsH2_C"/>
</dbReference>
<proteinExistence type="predicted"/>
<dbReference type="KEGG" id="mno:Mnod_3484"/>
<dbReference type="RefSeq" id="WP_015930055.1">
    <property type="nucleotide sequence ID" value="NC_011894.1"/>
</dbReference>
<dbReference type="Proteomes" id="UP000008207">
    <property type="component" value="Chromosome"/>
</dbReference>
<dbReference type="eggNOG" id="COG1545">
    <property type="taxonomic scope" value="Bacteria"/>
</dbReference>
<dbReference type="OrthoDB" id="7595207at2"/>
<dbReference type="SUPFAM" id="SSF50249">
    <property type="entry name" value="Nucleic acid-binding proteins"/>
    <property type="match status" value="1"/>
</dbReference>
<dbReference type="AlphaFoldDB" id="B8INM9"/>
<reference evidence="3 4" key="1">
    <citation type="submission" date="2009-01" db="EMBL/GenBank/DDBJ databases">
        <title>Complete sequence of chromosome of Methylobacterium nodulans ORS 2060.</title>
        <authorList>
            <consortium name="US DOE Joint Genome Institute"/>
            <person name="Lucas S."/>
            <person name="Copeland A."/>
            <person name="Lapidus A."/>
            <person name="Glavina del Rio T."/>
            <person name="Dalin E."/>
            <person name="Tice H."/>
            <person name="Bruce D."/>
            <person name="Goodwin L."/>
            <person name="Pitluck S."/>
            <person name="Sims D."/>
            <person name="Brettin T."/>
            <person name="Detter J.C."/>
            <person name="Han C."/>
            <person name="Larimer F."/>
            <person name="Land M."/>
            <person name="Hauser L."/>
            <person name="Kyrpides N."/>
            <person name="Ivanova N."/>
            <person name="Marx C.J."/>
            <person name="Richardson P."/>
        </authorList>
    </citation>
    <scope>NUCLEOTIDE SEQUENCE [LARGE SCALE GENOMIC DNA]</scope>
    <source>
        <strain evidence="4">LMG 21967 / CNCM I-2342 / ORS 2060</strain>
    </source>
</reference>
<feature type="region of interest" description="Disordered" evidence="1">
    <location>
        <begin position="1"/>
        <end position="41"/>
    </location>
</feature>
<name>B8INM9_METNO</name>
<evidence type="ECO:0000313" key="3">
    <source>
        <dbReference type="EMBL" id="ACL58395.1"/>
    </source>
</evidence>